<dbReference type="SUPFAM" id="SSF54529">
    <property type="entry name" value="Mitochondrial glycoprotein MAM33-like"/>
    <property type="match status" value="2"/>
</dbReference>
<name>A0AAD4SLQ6_9MAGN</name>
<dbReference type="AlphaFoldDB" id="A0AAD4SLQ6"/>
<protein>
    <recommendedName>
        <fullName evidence="4">Mitochondrial glycoprotein</fullName>
    </recommendedName>
</protein>
<dbReference type="Proteomes" id="UP001202328">
    <property type="component" value="Unassembled WGS sequence"/>
</dbReference>
<dbReference type="PANTHER" id="PTHR10826">
    <property type="entry name" value="COMPLEMENT COMPONENT 1"/>
    <property type="match status" value="1"/>
</dbReference>
<dbReference type="EMBL" id="JAJJMB010009728">
    <property type="protein sequence ID" value="KAI3912511.1"/>
    <property type="molecule type" value="Genomic_DNA"/>
</dbReference>
<feature type="region of interest" description="Disordered" evidence="1">
    <location>
        <begin position="135"/>
        <end position="160"/>
    </location>
</feature>
<dbReference type="InterPro" id="IPR003428">
    <property type="entry name" value="MAM33"/>
</dbReference>
<feature type="region of interest" description="Disordered" evidence="1">
    <location>
        <begin position="33"/>
        <end position="67"/>
    </location>
</feature>
<proteinExistence type="predicted"/>
<dbReference type="Gene3D" id="3.10.280.10">
    <property type="entry name" value="Mitochondrial glycoprotein"/>
    <property type="match status" value="2"/>
</dbReference>
<gene>
    <name evidence="2" type="ORF">MKW98_020973</name>
</gene>
<feature type="compositionally biased region" description="Low complexity" evidence="1">
    <location>
        <begin position="33"/>
        <end position="46"/>
    </location>
</feature>
<dbReference type="PANTHER" id="PTHR10826:SF41">
    <property type="entry name" value="MITOCHONDRIAL GLYCOPROTEIN FAMILY PROTEIN"/>
    <property type="match status" value="1"/>
</dbReference>
<reference evidence="2" key="1">
    <citation type="submission" date="2022-04" db="EMBL/GenBank/DDBJ databases">
        <title>A functionally conserved STORR gene fusion in Papaver species that diverged 16.8 million years ago.</title>
        <authorList>
            <person name="Catania T."/>
        </authorList>
    </citation>
    <scope>NUCLEOTIDE SEQUENCE</scope>
    <source>
        <strain evidence="2">S-188037</strain>
    </source>
</reference>
<comment type="caution">
    <text evidence="2">The sequence shown here is derived from an EMBL/GenBank/DDBJ whole genome shotgun (WGS) entry which is preliminary data.</text>
</comment>
<dbReference type="InterPro" id="IPR036561">
    <property type="entry name" value="MAM33_sf"/>
</dbReference>
<dbReference type="GO" id="GO:0005759">
    <property type="term" value="C:mitochondrial matrix"/>
    <property type="evidence" value="ECO:0007669"/>
    <property type="project" value="InterPro"/>
</dbReference>
<evidence type="ECO:0008006" key="4">
    <source>
        <dbReference type="Google" id="ProtNLM"/>
    </source>
</evidence>
<dbReference type="Pfam" id="PF02330">
    <property type="entry name" value="MAM33"/>
    <property type="match status" value="3"/>
</dbReference>
<organism evidence="2 3">
    <name type="scientific">Papaver atlanticum</name>
    <dbReference type="NCBI Taxonomy" id="357466"/>
    <lineage>
        <taxon>Eukaryota</taxon>
        <taxon>Viridiplantae</taxon>
        <taxon>Streptophyta</taxon>
        <taxon>Embryophyta</taxon>
        <taxon>Tracheophyta</taxon>
        <taxon>Spermatophyta</taxon>
        <taxon>Magnoliopsida</taxon>
        <taxon>Ranunculales</taxon>
        <taxon>Papaveraceae</taxon>
        <taxon>Papaveroideae</taxon>
        <taxon>Papaver</taxon>
    </lineage>
</organism>
<evidence type="ECO:0000256" key="1">
    <source>
        <dbReference type="SAM" id="MobiDB-lite"/>
    </source>
</evidence>
<sequence>MTKKAASSVIHLANRRTPHRNYIFSSTTIRSVSTNNSTTNLSSQVSRSTSIPTHHHISAPNNKGSNSEDTLLSMVESEINCSEDKFHEFVEAPREFPFKIVDNAGKESIKLTREFQGEEIKVTVYGPYHPIDPRDSWWYQEEDSEDDQYEEEEEKSDPPPYVRLNISISKKSGLTLELNVTADAADGIEIYNKLRVRNPNASPHHLPYEEPDILDLDGKLQKAFHTYLEVRGFEPSIAKFLCDYMVQRKYTKHTKWLKYLKNFIAFSSNDSSRFGKVSRATSIPSHHQSSDLAEKKSNSDDTFLRVVESEIECAEEEFHEVIAEELREFPFKIEEEDAGKPAITLTREYQGDEEIKVTVDRPEFGKCLHLKGIVSNKSGLTLEFYGRVDAADGIRITSLQVTDPNASDENIPYHCYRGPTFWDLDEKVQKAFRTYLEDRGIGPSITKALYDCMVKKKHKKHTGWLKHLKNFIAN</sequence>
<accession>A0AAD4SLQ6</accession>
<evidence type="ECO:0000313" key="3">
    <source>
        <dbReference type="Proteomes" id="UP001202328"/>
    </source>
</evidence>
<evidence type="ECO:0000313" key="2">
    <source>
        <dbReference type="EMBL" id="KAI3912511.1"/>
    </source>
</evidence>
<keyword evidence="3" id="KW-1185">Reference proteome</keyword>
<feature type="compositionally biased region" description="Acidic residues" evidence="1">
    <location>
        <begin position="140"/>
        <end position="155"/>
    </location>
</feature>